<evidence type="ECO:0000256" key="10">
    <source>
        <dbReference type="PIRNR" id="PIRNR000168"/>
    </source>
</evidence>
<dbReference type="Gene3D" id="1.10.540.10">
    <property type="entry name" value="Acyl-CoA dehydrogenase/oxidase, N-terminal domain"/>
    <property type="match status" value="1"/>
</dbReference>
<dbReference type="Gene3D" id="1.20.140.10">
    <property type="entry name" value="Butyryl-CoA Dehydrogenase, subunit A, domain 3"/>
    <property type="match status" value="2"/>
</dbReference>
<organism evidence="16 17">
    <name type="scientific">Knufia fluminis</name>
    <dbReference type="NCBI Taxonomy" id="191047"/>
    <lineage>
        <taxon>Eukaryota</taxon>
        <taxon>Fungi</taxon>
        <taxon>Dikarya</taxon>
        <taxon>Ascomycota</taxon>
        <taxon>Pezizomycotina</taxon>
        <taxon>Eurotiomycetes</taxon>
        <taxon>Chaetothyriomycetidae</taxon>
        <taxon>Chaetothyriales</taxon>
        <taxon>Trichomeriaceae</taxon>
        <taxon>Knufia</taxon>
    </lineage>
</organism>
<dbReference type="InterPro" id="IPR046373">
    <property type="entry name" value="Acyl-CoA_Oxase/DH_mid-dom_sf"/>
</dbReference>
<evidence type="ECO:0000256" key="3">
    <source>
        <dbReference type="ARBA" id="ARBA00006288"/>
    </source>
</evidence>
<dbReference type="InterPro" id="IPR029320">
    <property type="entry name" value="Acyl-CoA_ox_N"/>
</dbReference>
<dbReference type="GO" id="GO:0071949">
    <property type="term" value="F:FAD binding"/>
    <property type="evidence" value="ECO:0007669"/>
    <property type="project" value="InterPro"/>
</dbReference>
<evidence type="ECO:0000256" key="8">
    <source>
        <dbReference type="ARBA" id="ARBA00023098"/>
    </source>
</evidence>
<dbReference type="Pfam" id="PF14749">
    <property type="entry name" value="Acyl-CoA_ox_N"/>
    <property type="match status" value="1"/>
</dbReference>
<evidence type="ECO:0000313" key="16">
    <source>
        <dbReference type="EMBL" id="KAK5952764.1"/>
    </source>
</evidence>
<dbReference type="InterPro" id="IPR036250">
    <property type="entry name" value="AcylCo_DH-like_C"/>
</dbReference>
<dbReference type="EMBL" id="JAKLMC020000014">
    <property type="protein sequence ID" value="KAK5952764.1"/>
    <property type="molecule type" value="Genomic_DNA"/>
</dbReference>
<dbReference type="AlphaFoldDB" id="A0AAN8ED43"/>
<name>A0AAN8ED43_9EURO</name>
<keyword evidence="4 10" id="KW-0285">Flavoprotein</keyword>
<comment type="caution">
    <text evidence="16">The sequence shown here is derived from an EMBL/GenBank/DDBJ whole genome shotgun (WGS) entry which is preliminary data.</text>
</comment>
<feature type="binding site" evidence="12">
    <location>
        <position position="137"/>
    </location>
    <ligand>
        <name>FAD</name>
        <dbReference type="ChEBI" id="CHEBI:57692"/>
    </ligand>
</feature>
<evidence type="ECO:0000256" key="7">
    <source>
        <dbReference type="ARBA" id="ARBA00023002"/>
    </source>
</evidence>
<dbReference type="PANTHER" id="PTHR10909:SF250">
    <property type="entry name" value="PEROXISOMAL ACYL-COENZYME A OXIDASE 1"/>
    <property type="match status" value="1"/>
</dbReference>
<evidence type="ECO:0000256" key="1">
    <source>
        <dbReference type="ARBA" id="ARBA00001974"/>
    </source>
</evidence>
<feature type="domain" description="Acyl-CoA oxidase C-terminal" evidence="13">
    <location>
        <begin position="500"/>
        <end position="640"/>
    </location>
</feature>
<dbReference type="SUPFAM" id="SSF56645">
    <property type="entry name" value="Acyl-CoA dehydrogenase NM domain-like"/>
    <property type="match status" value="1"/>
</dbReference>
<keyword evidence="17" id="KW-1185">Reference proteome</keyword>
<feature type="binding site" evidence="12">
    <location>
        <position position="176"/>
    </location>
    <ligand>
        <name>FAD</name>
        <dbReference type="ChEBI" id="CHEBI:57692"/>
    </ligand>
</feature>
<keyword evidence="5 10" id="KW-0274">FAD</keyword>
<evidence type="ECO:0000256" key="9">
    <source>
        <dbReference type="ARBA" id="ARBA00023140"/>
    </source>
</evidence>
<sequence length="665" mass="74838">MPHSRQRHIPKHAVETPLGLFLWGGQEKFDRRREVLETLSSNPIFSKGEVVYASLARKDVWTRTALQSCELIRIYLTKKWPYRTFMDAIRMTDWMLPVQPQFRIFMSNLERQMSDEQKAIWIPKAERFEIFGSYCQTELGHGSNVRGIETTATFDKENDEFVINSPTVSSTKYWIGATGVWATHGIVVARLIIGGMDYGNHLFLTQLRDLESQRLMPGVEIYELGPKAFQGMLGTDNGALQFHHVRVPRNQMLMRNAQVLRDGTYIKPKNEKHSYGSMVTVRALMAEITAHDLIRAAVTAYHYTTFRKQFKKSREDSHAEETTVFDYASVRFRLLPLLAQATTLAIVGQNIKRAYDDYTATMLSTGDTSQLEDLHLQTVGAKVYSTEITGKGVETCRIACGGHGYSALSGFGRMYAHAINAVTYEGDNYVIGQQVPRAILKHYKAGTYASLPSLSYLSLLSDTNTVSTPDLSTPSSWLHPTTQKWALELRLVNMVRQHISDTSAGIDTSYTSHALTMAHSDYVYWRSLQSVLSQISTEPYYAAMNSLSTVFALSIIFTPHHPSLAQALPLTQGQLSSLRTAYNDAITDMADNHVASIIEAWGLTEYEIDSALARSDQTPYEALLDGAKRSEMSGEKMSHLWAMMVDTRKMAGRIEAERKEGKAKL</sequence>
<dbReference type="FunFam" id="2.40.110.10:FF:000003">
    <property type="entry name" value="Acyl-coenzyme A oxidase"/>
    <property type="match status" value="1"/>
</dbReference>
<dbReference type="Pfam" id="PF01756">
    <property type="entry name" value="ACOX"/>
    <property type="match status" value="1"/>
</dbReference>
<dbReference type="GO" id="GO:0005777">
    <property type="term" value="C:peroxisome"/>
    <property type="evidence" value="ECO:0007669"/>
    <property type="project" value="UniProtKB-SubCell"/>
</dbReference>
<dbReference type="InterPro" id="IPR012258">
    <property type="entry name" value="Acyl-CoA_oxidase"/>
</dbReference>
<evidence type="ECO:0000259" key="13">
    <source>
        <dbReference type="Pfam" id="PF01756"/>
    </source>
</evidence>
<keyword evidence="8" id="KW-0443">Lipid metabolism</keyword>
<feature type="active site" description="Proton acceptor" evidence="11">
    <location>
        <position position="425"/>
    </location>
</feature>
<evidence type="ECO:0000256" key="12">
    <source>
        <dbReference type="PIRSR" id="PIRSR000168-2"/>
    </source>
</evidence>
<feature type="domain" description="Acyl-CoA oxidase C-alpha1" evidence="15">
    <location>
        <begin position="275"/>
        <end position="440"/>
    </location>
</feature>
<dbReference type="InterPro" id="IPR037069">
    <property type="entry name" value="AcylCoA_DH/ox_N_sf"/>
</dbReference>
<comment type="subcellular location">
    <subcellularLocation>
        <location evidence="2">Peroxisome</location>
    </subcellularLocation>
</comment>
<dbReference type="Pfam" id="PF22924">
    <property type="entry name" value="ACOX_C_alpha1"/>
    <property type="match status" value="1"/>
</dbReference>
<evidence type="ECO:0000256" key="5">
    <source>
        <dbReference type="ARBA" id="ARBA00022827"/>
    </source>
</evidence>
<dbReference type="PANTHER" id="PTHR10909">
    <property type="entry name" value="ELECTRON TRANSPORT OXIDOREDUCTASE"/>
    <property type="match status" value="1"/>
</dbReference>
<evidence type="ECO:0000256" key="6">
    <source>
        <dbReference type="ARBA" id="ARBA00022832"/>
    </source>
</evidence>
<dbReference type="InterPro" id="IPR009100">
    <property type="entry name" value="AcylCoA_DH/oxidase_NM_dom_sf"/>
</dbReference>
<evidence type="ECO:0000313" key="17">
    <source>
        <dbReference type="Proteomes" id="UP001316803"/>
    </source>
</evidence>
<dbReference type="GO" id="GO:0005504">
    <property type="term" value="F:fatty acid binding"/>
    <property type="evidence" value="ECO:0007669"/>
    <property type="project" value="TreeGrafter"/>
</dbReference>
<protein>
    <recommendedName>
        <fullName evidence="10">Acyl-coenzyme A oxidase</fullName>
    </recommendedName>
</protein>
<keyword evidence="9" id="KW-0576">Peroxisome</keyword>
<evidence type="ECO:0000259" key="14">
    <source>
        <dbReference type="Pfam" id="PF14749"/>
    </source>
</evidence>
<keyword evidence="7" id="KW-0560">Oxidoreductase</keyword>
<dbReference type="InterPro" id="IPR002655">
    <property type="entry name" value="Acyl-CoA_oxidase_C"/>
</dbReference>
<evidence type="ECO:0000256" key="4">
    <source>
        <dbReference type="ARBA" id="ARBA00022630"/>
    </source>
</evidence>
<evidence type="ECO:0000259" key="15">
    <source>
        <dbReference type="Pfam" id="PF22924"/>
    </source>
</evidence>
<dbReference type="GO" id="GO:0003997">
    <property type="term" value="F:acyl-CoA oxidase activity"/>
    <property type="evidence" value="ECO:0007669"/>
    <property type="project" value="InterPro"/>
</dbReference>
<dbReference type="PIRSF" id="PIRSF000168">
    <property type="entry name" value="Acyl-CoA_oxidase"/>
    <property type="match status" value="1"/>
</dbReference>
<dbReference type="Proteomes" id="UP001316803">
    <property type="component" value="Unassembled WGS sequence"/>
</dbReference>
<accession>A0AAN8ED43</accession>
<comment type="cofactor">
    <cofactor evidence="1">
        <name>FAD</name>
        <dbReference type="ChEBI" id="CHEBI:57692"/>
    </cofactor>
</comment>
<dbReference type="InterPro" id="IPR055060">
    <property type="entry name" value="ACOX_C_alpha1"/>
</dbReference>
<dbReference type="GO" id="GO:0033540">
    <property type="term" value="P:fatty acid beta-oxidation using acyl-CoA oxidase"/>
    <property type="evidence" value="ECO:0007669"/>
    <property type="project" value="TreeGrafter"/>
</dbReference>
<keyword evidence="6" id="KW-0276">Fatty acid metabolism</keyword>
<comment type="similarity">
    <text evidence="3 10">Belongs to the acyl-CoA oxidase family.</text>
</comment>
<evidence type="ECO:0000256" key="11">
    <source>
        <dbReference type="PIRSR" id="PIRSR000168-1"/>
    </source>
</evidence>
<dbReference type="GO" id="GO:0055088">
    <property type="term" value="P:lipid homeostasis"/>
    <property type="evidence" value="ECO:0007669"/>
    <property type="project" value="TreeGrafter"/>
</dbReference>
<evidence type="ECO:0000256" key="2">
    <source>
        <dbReference type="ARBA" id="ARBA00004275"/>
    </source>
</evidence>
<gene>
    <name evidence="16" type="ORF">OHC33_006357</name>
</gene>
<dbReference type="Gene3D" id="2.40.110.10">
    <property type="entry name" value="Butyryl-CoA Dehydrogenase, subunit A, domain 2"/>
    <property type="match status" value="1"/>
</dbReference>
<proteinExistence type="inferred from homology"/>
<reference evidence="16 17" key="1">
    <citation type="submission" date="2022-12" db="EMBL/GenBank/DDBJ databases">
        <title>Genomic features and morphological characterization of a novel Knufia sp. strain isolated from spacecraft assembly facility.</title>
        <authorList>
            <person name="Teixeira M."/>
            <person name="Chander A.M."/>
            <person name="Stajich J.E."/>
            <person name="Venkateswaran K."/>
        </authorList>
    </citation>
    <scope>NUCLEOTIDE SEQUENCE [LARGE SCALE GENOMIC DNA]</scope>
    <source>
        <strain evidence="16 17">FJI-L2-BK-P2</strain>
    </source>
</reference>
<feature type="domain" description="Acyl-coenzyme A oxidase N-terminal" evidence="14">
    <location>
        <begin position="20"/>
        <end position="131"/>
    </location>
</feature>
<dbReference type="SUPFAM" id="SSF47203">
    <property type="entry name" value="Acyl-CoA dehydrogenase C-terminal domain-like"/>
    <property type="match status" value="2"/>
</dbReference>